<evidence type="ECO:0000259" key="5">
    <source>
        <dbReference type="PROSITE" id="PS50977"/>
    </source>
</evidence>
<evidence type="ECO:0000256" key="3">
    <source>
        <dbReference type="ARBA" id="ARBA00023163"/>
    </source>
</evidence>
<evidence type="ECO:0000256" key="2">
    <source>
        <dbReference type="ARBA" id="ARBA00023125"/>
    </source>
</evidence>
<dbReference type="PANTHER" id="PTHR30055">
    <property type="entry name" value="HTH-TYPE TRANSCRIPTIONAL REGULATOR RUTR"/>
    <property type="match status" value="1"/>
</dbReference>
<dbReference type="Gene3D" id="1.10.357.10">
    <property type="entry name" value="Tetracycline Repressor, domain 2"/>
    <property type="match status" value="1"/>
</dbReference>
<gene>
    <name evidence="6" type="ORF">EYC98_15150</name>
</gene>
<dbReference type="InterPro" id="IPR001647">
    <property type="entry name" value="HTH_TetR"/>
</dbReference>
<keyword evidence="7" id="KW-1185">Reference proteome</keyword>
<dbReference type="InterPro" id="IPR050109">
    <property type="entry name" value="HTH-type_TetR-like_transc_reg"/>
</dbReference>
<name>A0ABT3TIN7_9GAMM</name>
<evidence type="ECO:0000313" key="6">
    <source>
        <dbReference type="EMBL" id="MCX2982197.1"/>
    </source>
</evidence>
<keyword evidence="1" id="KW-0805">Transcription regulation</keyword>
<keyword evidence="3" id="KW-0804">Transcription</keyword>
<accession>A0ABT3TIN7</accession>
<dbReference type="EMBL" id="SHNN01000003">
    <property type="protein sequence ID" value="MCX2982197.1"/>
    <property type="molecule type" value="Genomic_DNA"/>
</dbReference>
<reference evidence="6" key="1">
    <citation type="submission" date="2019-02" db="EMBL/GenBank/DDBJ databases">
        <authorList>
            <person name="Li S.-H."/>
        </authorList>
    </citation>
    <scope>NUCLEOTIDE SEQUENCE</scope>
    <source>
        <strain evidence="6">IMCC14734</strain>
    </source>
</reference>
<comment type="caution">
    <text evidence="6">The sequence shown here is derived from an EMBL/GenBank/DDBJ whole genome shotgun (WGS) entry which is preliminary data.</text>
</comment>
<protein>
    <submittedName>
        <fullName evidence="6">TetR/AcrR family transcriptional regulator</fullName>
    </submittedName>
</protein>
<proteinExistence type="predicted"/>
<sequence length="217" mass="23929">MAKVGSKRGSYSSPRQQERQERVLQSARELIANRGYDGLTMRELARVSEVSDKTLYNLFATKDGLVMAAVADLLDAIVTQVQAGEQAAGLAAILRYTDAISAQILVSPEYAQAMSRALFQAEDSSPIVDLLLRSNQKFLQRQLRHAQRRGELTRRVQSARTAALLTAHTWGVLLLWNKGLLSLSSLPTMSRQSMLTSLSGVVSEQGQIVLKNWSDNV</sequence>
<dbReference type="SUPFAM" id="SSF46689">
    <property type="entry name" value="Homeodomain-like"/>
    <property type="match status" value="1"/>
</dbReference>
<feature type="DNA-binding region" description="H-T-H motif" evidence="4">
    <location>
        <begin position="40"/>
        <end position="59"/>
    </location>
</feature>
<dbReference type="SUPFAM" id="SSF48498">
    <property type="entry name" value="Tetracyclin repressor-like, C-terminal domain"/>
    <property type="match status" value="1"/>
</dbReference>
<dbReference type="Pfam" id="PF00440">
    <property type="entry name" value="TetR_N"/>
    <property type="match status" value="1"/>
</dbReference>
<dbReference type="Proteomes" id="UP001143362">
    <property type="component" value="Unassembled WGS sequence"/>
</dbReference>
<dbReference type="PROSITE" id="PS50977">
    <property type="entry name" value="HTH_TETR_2"/>
    <property type="match status" value="1"/>
</dbReference>
<dbReference type="InterPro" id="IPR009057">
    <property type="entry name" value="Homeodomain-like_sf"/>
</dbReference>
<feature type="domain" description="HTH tetR-type" evidence="5">
    <location>
        <begin position="17"/>
        <end position="77"/>
    </location>
</feature>
<organism evidence="6 7">
    <name type="scientific">Candidatus Litorirhabdus singularis</name>
    <dbReference type="NCBI Taxonomy" id="2518993"/>
    <lineage>
        <taxon>Bacteria</taxon>
        <taxon>Pseudomonadati</taxon>
        <taxon>Pseudomonadota</taxon>
        <taxon>Gammaproteobacteria</taxon>
        <taxon>Cellvibrionales</taxon>
        <taxon>Halieaceae</taxon>
        <taxon>Candidatus Litorirhabdus</taxon>
    </lineage>
</organism>
<dbReference type="InterPro" id="IPR036271">
    <property type="entry name" value="Tet_transcr_reg_TetR-rel_C_sf"/>
</dbReference>
<evidence type="ECO:0000313" key="7">
    <source>
        <dbReference type="Proteomes" id="UP001143362"/>
    </source>
</evidence>
<evidence type="ECO:0000256" key="1">
    <source>
        <dbReference type="ARBA" id="ARBA00023015"/>
    </source>
</evidence>
<dbReference type="PRINTS" id="PR00455">
    <property type="entry name" value="HTHTETR"/>
</dbReference>
<dbReference type="PANTHER" id="PTHR30055:SF234">
    <property type="entry name" value="HTH-TYPE TRANSCRIPTIONAL REGULATOR BETI"/>
    <property type="match status" value="1"/>
</dbReference>
<evidence type="ECO:0000256" key="4">
    <source>
        <dbReference type="PROSITE-ProRule" id="PRU00335"/>
    </source>
</evidence>
<keyword evidence="2 4" id="KW-0238">DNA-binding</keyword>